<feature type="compositionally biased region" description="Polar residues" evidence="1">
    <location>
        <begin position="490"/>
        <end position="500"/>
    </location>
</feature>
<dbReference type="OrthoDB" id="10020110at2759"/>
<dbReference type="Proteomes" id="UP000694846">
    <property type="component" value="Unplaced"/>
</dbReference>
<evidence type="ECO:0000256" key="1">
    <source>
        <dbReference type="SAM" id="MobiDB-lite"/>
    </source>
</evidence>
<dbReference type="EMBL" id="GGMS01001259">
    <property type="protein sequence ID" value="MBY70462.1"/>
    <property type="molecule type" value="Transcribed_RNA"/>
</dbReference>
<evidence type="ECO:0000313" key="6">
    <source>
        <dbReference type="RefSeq" id="XP_025424980.1"/>
    </source>
</evidence>
<sequence>MSGRSRIKSPVGCRCHYILKRCMAIHLQKQSLVRHVPQQTEASPYWMYDNGYLIFQSFLESNLKCVWNRSLVEAMQVVKYEGYVSPGVLLLTGDPCSMEVIRGAWCRNVLRPPNSYVITKIGDVEDCVVEDLNQGQFTPLSEALCLVILELTSANQNATIDTVRSALKIFFSNIQPPAEHIIYDAMVNLMSENKIYQTSRGYFVVTPEVQRLVGSATASPAHSLRLGGSSRYSPSKKGFLMTTEEAYVKVHGDIETLRDGDQTHQNIQTNLADIISGGNCNDKTLSPRRDASGKLERRNSLRSGSTSRRLATLQRSGSMRHISNKNKNDEYGVPSAECAKKSPGIFSRLFGSRRSTSKSRKSNSSYCCATQFPPDEWFNRGVQPQQSTSTQTEKEEDDWKAKQWPAARLTRSATLPRKSRTAAPVVATAGSLACSNGGDGCGGTGSGCRADKSSPAVKKAYPSSGSSGYNSLPRMNGGGRKSGGAGGSSVKHSPSELSYKTTATAAAAAASKPDAEDARKPDSAATATSNFDSSYSCDEISVNDSSITLTIVSPPQTKAKTAADLRREYFRGPIKYGPATGSCGGAGRELSQQEQQQEQYFNRGGGSVRERQPIAAGLHKYFDNSCKIK</sequence>
<dbReference type="GO" id="GO:0000977">
    <property type="term" value="F:RNA polymerase II transcription regulatory region sequence-specific DNA binding"/>
    <property type="evidence" value="ECO:0007669"/>
    <property type="project" value="TreeGrafter"/>
</dbReference>
<dbReference type="RefSeq" id="XP_025424979.1">
    <property type="nucleotide sequence ID" value="XM_025569194.1"/>
</dbReference>
<reference evidence="5 6" key="2">
    <citation type="submission" date="2025-04" db="UniProtKB">
        <authorList>
            <consortium name="RefSeq"/>
        </authorList>
    </citation>
    <scope>IDENTIFICATION</scope>
    <source>
        <tissue evidence="5 6">Whole body</tissue>
    </source>
</reference>
<organism evidence="3">
    <name type="scientific">Sipha flava</name>
    <name type="common">yellow sugarcane aphid</name>
    <dbReference type="NCBI Taxonomy" id="143950"/>
    <lineage>
        <taxon>Eukaryota</taxon>
        <taxon>Metazoa</taxon>
        <taxon>Ecdysozoa</taxon>
        <taxon>Arthropoda</taxon>
        <taxon>Hexapoda</taxon>
        <taxon>Insecta</taxon>
        <taxon>Pterygota</taxon>
        <taxon>Neoptera</taxon>
        <taxon>Paraneoptera</taxon>
        <taxon>Hemiptera</taxon>
        <taxon>Sternorrhyncha</taxon>
        <taxon>Aphidomorpha</taxon>
        <taxon>Aphidoidea</taxon>
        <taxon>Aphididae</taxon>
        <taxon>Sipha</taxon>
    </lineage>
</organism>
<accession>A0A2S2PZY3</accession>
<evidence type="ECO:0000313" key="5">
    <source>
        <dbReference type="RefSeq" id="XP_025424979.1"/>
    </source>
</evidence>
<keyword evidence="4" id="KW-1185">Reference proteome</keyword>
<feature type="compositionally biased region" description="Gly residues" evidence="1">
    <location>
        <begin position="476"/>
        <end position="487"/>
    </location>
</feature>
<dbReference type="GO" id="GO:0005634">
    <property type="term" value="C:nucleus"/>
    <property type="evidence" value="ECO:0007669"/>
    <property type="project" value="TreeGrafter"/>
</dbReference>
<feature type="compositionally biased region" description="Basic and acidic residues" evidence="1">
    <location>
        <begin position="285"/>
        <end position="299"/>
    </location>
</feature>
<dbReference type="RefSeq" id="XP_025424981.1">
    <property type="nucleotide sequence ID" value="XM_025569196.1"/>
</dbReference>
<feature type="compositionally biased region" description="Basic and acidic residues" evidence="1">
    <location>
        <begin position="513"/>
        <end position="522"/>
    </location>
</feature>
<feature type="region of interest" description="Disordered" evidence="1">
    <location>
        <begin position="378"/>
        <end position="403"/>
    </location>
</feature>
<feature type="domain" description="Winged helix Storkhead-box1" evidence="2">
    <location>
        <begin position="129"/>
        <end position="207"/>
    </location>
</feature>
<feature type="compositionally biased region" description="Low complexity" evidence="1">
    <location>
        <begin position="501"/>
        <end position="510"/>
    </location>
</feature>
<dbReference type="AlphaFoldDB" id="A0A2S2PZY3"/>
<gene>
    <name evidence="3" type="primary">STOX1</name>
    <name evidence="5 6 7" type="synonym">LOC112693925</name>
    <name evidence="3" type="ORF">g.145490</name>
</gene>
<dbReference type="Pfam" id="PF10264">
    <property type="entry name" value="WHD_Storkhead"/>
    <property type="match status" value="1"/>
</dbReference>
<proteinExistence type="predicted"/>
<evidence type="ECO:0000313" key="7">
    <source>
        <dbReference type="RefSeq" id="XP_025424981.1"/>
    </source>
</evidence>
<dbReference type="GO" id="GO:0006357">
    <property type="term" value="P:regulation of transcription by RNA polymerase II"/>
    <property type="evidence" value="ECO:0007669"/>
    <property type="project" value="InterPro"/>
</dbReference>
<evidence type="ECO:0000313" key="3">
    <source>
        <dbReference type="EMBL" id="MBY70462.1"/>
    </source>
</evidence>
<feature type="region of interest" description="Disordered" evidence="1">
    <location>
        <begin position="584"/>
        <end position="607"/>
    </location>
</feature>
<evidence type="ECO:0000259" key="2">
    <source>
        <dbReference type="Pfam" id="PF10264"/>
    </source>
</evidence>
<feature type="compositionally biased region" description="Polar residues" evidence="1">
    <location>
        <begin position="382"/>
        <end position="391"/>
    </location>
</feature>
<reference evidence="3" key="1">
    <citation type="submission" date="2018-04" db="EMBL/GenBank/DDBJ databases">
        <title>Transcriptome assembly of Sipha flava.</title>
        <authorList>
            <person name="Scully E.D."/>
            <person name="Geib S.M."/>
            <person name="Palmer N.A."/>
            <person name="Koch K."/>
            <person name="Bradshaw J."/>
            <person name="Heng-Moss T."/>
            <person name="Sarath G."/>
        </authorList>
    </citation>
    <scope>NUCLEOTIDE SEQUENCE</scope>
</reference>
<dbReference type="PANTHER" id="PTHR22437:SF0">
    <property type="entry name" value="FI21431P1"/>
    <property type="match status" value="1"/>
</dbReference>
<feature type="region of interest" description="Disordered" evidence="1">
    <location>
        <begin position="447"/>
        <end position="531"/>
    </location>
</feature>
<protein>
    <submittedName>
        <fullName evidence="3">Storkhead-box protein 1</fullName>
    </submittedName>
    <submittedName>
        <fullName evidence="5 6">Uncharacterized protein LOC112693925 isoform X1</fullName>
    </submittedName>
</protein>
<feature type="region of interest" description="Disordered" evidence="1">
    <location>
        <begin position="278"/>
        <end position="316"/>
    </location>
</feature>
<dbReference type="PANTHER" id="PTHR22437">
    <property type="entry name" value="WINGED HELIX DOMAIN-CONTAINING PROTEIN"/>
    <property type="match status" value="1"/>
</dbReference>
<dbReference type="RefSeq" id="XP_025424980.1">
    <property type="nucleotide sequence ID" value="XM_025569195.1"/>
</dbReference>
<dbReference type="InterPro" id="IPR040126">
    <property type="entry name" value="STOX1/2"/>
</dbReference>
<name>A0A2S2PZY3_9HEMI</name>
<dbReference type="GO" id="GO:0005737">
    <property type="term" value="C:cytoplasm"/>
    <property type="evidence" value="ECO:0007669"/>
    <property type="project" value="TreeGrafter"/>
</dbReference>
<dbReference type="InterPro" id="IPR019391">
    <property type="entry name" value="Storkhead-box_WHD"/>
</dbReference>
<evidence type="ECO:0000313" key="4">
    <source>
        <dbReference type="Proteomes" id="UP000694846"/>
    </source>
</evidence>
<feature type="compositionally biased region" description="Polar residues" evidence="1">
    <location>
        <begin position="301"/>
        <end position="316"/>
    </location>
</feature>